<dbReference type="GO" id="GO:0016874">
    <property type="term" value="F:ligase activity"/>
    <property type="evidence" value="ECO:0007669"/>
    <property type="project" value="UniProtKB-KW"/>
</dbReference>
<gene>
    <name evidence="2" type="ORF">DFR67_11459</name>
</gene>
<accession>A0A318RQ60</accession>
<evidence type="ECO:0000256" key="1">
    <source>
        <dbReference type="SAM" id="MobiDB-lite"/>
    </source>
</evidence>
<evidence type="ECO:0000313" key="2">
    <source>
        <dbReference type="EMBL" id="PYE13963.1"/>
    </source>
</evidence>
<protein>
    <submittedName>
        <fullName evidence="2">Phenylacetate-coenzyme A ligase PaaK-like adenylate-forming protein</fullName>
    </submittedName>
</protein>
<dbReference type="AlphaFoldDB" id="A0A318RQ60"/>
<dbReference type="InterPro" id="IPR053158">
    <property type="entry name" value="CapK_Type1_Caps_Biosynth"/>
</dbReference>
<proteinExistence type="predicted"/>
<dbReference type="SUPFAM" id="SSF56801">
    <property type="entry name" value="Acetyl-CoA synthetase-like"/>
    <property type="match status" value="1"/>
</dbReference>
<keyword evidence="3" id="KW-1185">Reference proteome</keyword>
<dbReference type="EMBL" id="QJSP01000014">
    <property type="protein sequence ID" value="PYE13963.1"/>
    <property type="molecule type" value="Genomic_DNA"/>
</dbReference>
<dbReference type="InterPro" id="IPR042099">
    <property type="entry name" value="ANL_N_sf"/>
</dbReference>
<dbReference type="Proteomes" id="UP000247591">
    <property type="component" value="Unassembled WGS sequence"/>
</dbReference>
<dbReference type="Gene3D" id="3.40.50.12780">
    <property type="entry name" value="N-terminal domain of ligase-like"/>
    <property type="match status" value="1"/>
</dbReference>
<dbReference type="PANTHER" id="PTHR36932">
    <property type="entry name" value="CAPSULAR POLYSACCHARIDE BIOSYNTHESIS PROTEIN"/>
    <property type="match status" value="1"/>
</dbReference>
<name>A0A318RQ60_WILLI</name>
<dbReference type="RefSeq" id="WP_110471614.1">
    <property type="nucleotide sequence ID" value="NZ_QJSP01000014.1"/>
</dbReference>
<feature type="region of interest" description="Disordered" evidence="1">
    <location>
        <begin position="1"/>
        <end position="28"/>
    </location>
</feature>
<keyword evidence="2" id="KW-0436">Ligase</keyword>
<dbReference type="PANTHER" id="PTHR36932:SF1">
    <property type="entry name" value="CAPSULAR POLYSACCHARIDE BIOSYNTHESIS PROTEIN"/>
    <property type="match status" value="1"/>
</dbReference>
<organism evidence="2 3">
    <name type="scientific">Williamsia limnetica</name>
    <dbReference type="NCBI Taxonomy" id="882452"/>
    <lineage>
        <taxon>Bacteria</taxon>
        <taxon>Bacillati</taxon>
        <taxon>Actinomycetota</taxon>
        <taxon>Actinomycetes</taxon>
        <taxon>Mycobacteriales</taxon>
        <taxon>Nocardiaceae</taxon>
        <taxon>Williamsia</taxon>
    </lineage>
</organism>
<sequence>MASSEEELKSLQRDIRKAGVDDPVENTRRNSERLNALVTHARTHSTYFAELYRGLPDEVQSVAELPVTNKAELMASFDDWVTDPRITRGTVEQFLADSDAAGSKFLGEYLLTVSSGTTGTPGYFVTDRFAMQVARALGVRERRPSMIEIARIVKRGRRIAVISTDTGHRMARALLRWQQAEAGGGQQARLFPVDSPLDDLVDQLNDYDPAVLTGYASAVALLAGEQVTGRLRISPVVVRPVAEGMSEAMTRLVSQAWRAPVINTYGANECLSIARECAAGRMHLNSDWVILEPVDRNGAPTPPGEPSHSSVLTTLFRRVQPIVRYELGDSITMDIAPCKCGNRLPAFTVTGRMADFLEFSGPQGTVRIPPLLITSAVDAVAPRAQYQIVVESPDRVALRLRVPTGDDRDAAADAAVGRLRELLTDRGLHSVAVVDTGEAPRRSTGGKFLRVVR</sequence>
<evidence type="ECO:0000313" key="3">
    <source>
        <dbReference type="Proteomes" id="UP000247591"/>
    </source>
</evidence>
<reference evidence="2 3" key="1">
    <citation type="submission" date="2018-06" db="EMBL/GenBank/DDBJ databases">
        <title>Genomic Encyclopedia of Type Strains, Phase IV (KMG-IV): sequencing the most valuable type-strain genomes for metagenomic binning, comparative biology and taxonomic classification.</title>
        <authorList>
            <person name="Goeker M."/>
        </authorList>
    </citation>
    <scope>NUCLEOTIDE SEQUENCE [LARGE SCALE GENOMIC DNA]</scope>
    <source>
        <strain evidence="2 3">DSM 45521</strain>
    </source>
</reference>
<dbReference type="OrthoDB" id="179194at2"/>
<comment type="caution">
    <text evidence="2">The sequence shown here is derived from an EMBL/GenBank/DDBJ whole genome shotgun (WGS) entry which is preliminary data.</text>
</comment>